<keyword evidence="2" id="KW-1185">Reference proteome</keyword>
<reference evidence="1 2" key="1">
    <citation type="submission" date="2023-10" db="EMBL/GenBank/DDBJ databases">
        <title>Complete Genome Sequence of Limnobacter thiooxidans CS-K2T, Isolated from freshwater lake sediments in Bavaria, Germany.</title>
        <authorList>
            <person name="Naruki M."/>
            <person name="Watanabe A."/>
            <person name="Warashina T."/>
            <person name="Morita T."/>
            <person name="Arakawa K."/>
        </authorList>
    </citation>
    <scope>NUCLEOTIDE SEQUENCE [LARGE SCALE GENOMIC DNA]</scope>
    <source>
        <strain evidence="1 2">CS-K2</strain>
    </source>
</reference>
<dbReference type="EMBL" id="AP028947">
    <property type="protein sequence ID" value="BET25016.1"/>
    <property type="molecule type" value="Genomic_DNA"/>
</dbReference>
<sequence>MLMTYIFVTGCQQSDDAKEEKFTAVAIENQSAIAPAIELASNIDPDQLKIGPVDAPLCAKPVTVLDPEMACQQNNCSVKAFYSGLIPVQKNQRAIQVFDCGNAEVQPLLLTDREPRFNSTAILILQNTRDGENLWRQSQEGDQYQIELATEAAEGVLSLNSQGLYEWTELPD</sequence>
<name>A0AA86MCL9_9BURK</name>
<dbReference type="AlphaFoldDB" id="A0AA86MCL9"/>
<protein>
    <submittedName>
        <fullName evidence="1">Uncharacterized protein</fullName>
    </submittedName>
</protein>
<accession>A0AA86MCL9</accession>
<proteinExistence type="predicted"/>
<dbReference type="Proteomes" id="UP001329151">
    <property type="component" value="Chromosome"/>
</dbReference>
<dbReference type="KEGG" id="lto:RGQ30_05170"/>
<organism evidence="1 2">
    <name type="scientific">Limnobacter thiooxidans</name>
    <dbReference type="NCBI Taxonomy" id="131080"/>
    <lineage>
        <taxon>Bacteria</taxon>
        <taxon>Pseudomonadati</taxon>
        <taxon>Pseudomonadota</taxon>
        <taxon>Betaproteobacteria</taxon>
        <taxon>Burkholderiales</taxon>
        <taxon>Burkholderiaceae</taxon>
        <taxon>Limnobacter</taxon>
    </lineage>
</organism>
<evidence type="ECO:0000313" key="1">
    <source>
        <dbReference type="EMBL" id="BET25016.1"/>
    </source>
</evidence>
<evidence type="ECO:0000313" key="2">
    <source>
        <dbReference type="Proteomes" id="UP001329151"/>
    </source>
</evidence>
<gene>
    <name evidence="1" type="ORF">RGQ30_05170</name>
</gene>